<keyword evidence="7 8" id="KW-0119">Carbohydrate metabolism</keyword>
<dbReference type="PIRSF" id="PIRSF000538">
    <property type="entry name" value="GlpK"/>
    <property type="match status" value="1"/>
</dbReference>
<dbReference type="Pfam" id="PF00370">
    <property type="entry name" value="FGGY_N"/>
    <property type="match status" value="1"/>
</dbReference>
<dbReference type="PROSITE" id="PS00933">
    <property type="entry name" value="FGGY_KINASES_1"/>
    <property type="match status" value="1"/>
</dbReference>
<evidence type="ECO:0000256" key="3">
    <source>
        <dbReference type="ARBA" id="ARBA00022679"/>
    </source>
</evidence>
<dbReference type="GO" id="GO:0005998">
    <property type="term" value="P:xylulose catabolic process"/>
    <property type="evidence" value="ECO:0007669"/>
    <property type="project" value="UniProtKB-UniRule"/>
</dbReference>
<dbReference type="GO" id="GO:0042732">
    <property type="term" value="P:D-xylose metabolic process"/>
    <property type="evidence" value="ECO:0007669"/>
    <property type="project" value="UniProtKB-KW"/>
</dbReference>
<dbReference type="InterPro" id="IPR018483">
    <property type="entry name" value="Carb_kinase_FGGY_CS"/>
</dbReference>
<dbReference type="EMBL" id="PGTN01000045">
    <property type="protein sequence ID" value="PJF47519.1"/>
    <property type="molecule type" value="Genomic_DNA"/>
</dbReference>
<dbReference type="PROSITE" id="PS00445">
    <property type="entry name" value="FGGY_KINASES_2"/>
    <property type="match status" value="1"/>
</dbReference>
<dbReference type="InterPro" id="IPR018484">
    <property type="entry name" value="FGGY_N"/>
</dbReference>
<comment type="function">
    <text evidence="8">Catalyzes the phosphorylation of D-xylulose to D-xylulose 5-phosphate.</text>
</comment>
<dbReference type="SUPFAM" id="SSF53067">
    <property type="entry name" value="Actin-like ATPase domain"/>
    <property type="match status" value="2"/>
</dbReference>
<proteinExistence type="inferred from homology"/>
<keyword evidence="5 8" id="KW-0418">Kinase</keyword>
<evidence type="ECO:0000256" key="10">
    <source>
        <dbReference type="RuleBase" id="RU364073"/>
    </source>
</evidence>
<dbReference type="InterPro" id="IPR050406">
    <property type="entry name" value="FGGY_Carb_Kinase"/>
</dbReference>
<evidence type="ECO:0000256" key="5">
    <source>
        <dbReference type="ARBA" id="ARBA00022777"/>
    </source>
</evidence>
<evidence type="ECO:0000256" key="8">
    <source>
        <dbReference type="HAMAP-Rule" id="MF_02220"/>
    </source>
</evidence>
<dbReference type="InterPro" id="IPR006000">
    <property type="entry name" value="Xylulokinase"/>
</dbReference>
<dbReference type="InterPro" id="IPR043129">
    <property type="entry name" value="ATPase_NBD"/>
</dbReference>
<dbReference type="InterPro" id="IPR000577">
    <property type="entry name" value="Carb_kinase_FGGY"/>
</dbReference>
<evidence type="ECO:0000313" key="13">
    <source>
        <dbReference type="EMBL" id="PJF47519.1"/>
    </source>
</evidence>
<dbReference type="HAMAP" id="MF_02220">
    <property type="entry name" value="XylB"/>
    <property type="match status" value="1"/>
</dbReference>
<name>A0A2M8QCI8_9CHLR</name>
<evidence type="ECO:0000256" key="4">
    <source>
        <dbReference type="ARBA" id="ARBA00022741"/>
    </source>
</evidence>
<feature type="domain" description="Carbohydrate kinase FGGY N-terminal" evidence="11">
    <location>
        <begin position="3"/>
        <end position="247"/>
    </location>
</feature>
<feature type="site" description="Important for activity" evidence="8">
    <location>
        <position position="7"/>
    </location>
</feature>
<evidence type="ECO:0000256" key="9">
    <source>
        <dbReference type="RuleBase" id="RU003733"/>
    </source>
</evidence>
<comment type="similarity">
    <text evidence="1 8 9">Belongs to the FGGY kinase family.</text>
</comment>
<feature type="binding site" evidence="8">
    <location>
        <begin position="80"/>
        <end position="81"/>
    </location>
    <ligand>
        <name>substrate</name>
    </ligand>
</feature>
<evidence type="ECO:0000256" key="6">
    <source>
        <dbReference type="ARBA" id="ARBA00022840"/>
    </source>
</evidence>
<dbReference type="GO" id="GO:0005524">
    <property type="term" value="F:ATP binding"/>
    <property type="evidence" value="ECO:0007669"/>
    <property type="project" value="UniProtKB-UniRule"/>
</dbReference>
<dbReference type="Gene3D" id="3.30.420.40">
    <property type="match status" value="2"/>
</dbReference>
<evidence type="ECO:0000256" key="2">
    <source>
        <dbReference type="ARBA" id="ARBA00022629"/>
    </source>
</evidence>
<dbReference type="PANTHER" id="PTHR43095">
    <property type="entry name" value="SUGAR KINASE"/>
    <property type="match status" value="1"/>
</dbReference>
<evidence type="ECO:0000256" key="1">
    <source>
        <dbReference type="ARBA" id="ARBA00009156"/>
    </source>
</evidence>
<keyword evidence="4 8" id="KW-0547">Nucleotide-binding</keyword>
<accession>A0A2M8QCI8</accession>
<reference evidence="13 14" key="1">
    <citation type="submission" date="2017-11" db="EMBL/GenBank/DDBJ databases">
        <title>Evolution of Phototrophy in the Chloroflexi Phylum Driven by Horizontal Gene Transfer.</title>
        <authorList>
            <person name="Ward L.M."/>
            <person name="Hemp J."/>
            <person name="Shih P.M."/>
            <person name="Mcglynn S.E."/>
            <person name="Fischer W."/>
        </authorList>
    </citation>
    <scope>NUCLEOTIDE SEQUENCE [LARGE SCALE GENOMIC DNA]</scope>
    <source>
        <strain evidence="13">JP3_7</strain>
    </source>
</reference>
<feature type="active site" description="Proton acceptor" evidence="8">
    <location>
        <position position="240"/>
    </location>
</feature>
<dbReference type="Proteomes" id="UP000230790">
    <property type="component" value="Unassembled WGS sequence"/>
</dbReference>
<dbReference type="InterPro" id="IPR018485">
    <property type="entry name" value="FGGY_C"/>
</dbReference>
<comment type="catalytic activity">
    <reaction evidence="8 10">
        <text>D-xylulose + ATP = D-xylulose 5-phosphate + ADP + H(+)</text>
        <dbReference type="Rhea" id="RHEA:10964"/>
        <dbReference type="ChEBI" id="CHEBI:15378"/>
        <dbReference type="ChEBI" id="CHEBI:17140"/>
        <dbReference type="ChEBI" id="CHEBI:30616"/>
        <dbReference type="ChEBI" id="CHEBI:57737"/>
        <dbReference type="ChEBI" id="CHEBI:456216"/>
        <dbReference type="EC" id="2.7.1.17"/>
    </reaction>
</comment>
<keyword evidence="6 8" id="KW-0067">ATP-binding</keyword>
<keyword evidence="3 8" id="KW-0808">Transferase</keyword>
<protein>
    <recommendedName>
        <fullName evidence="8 10">Xylulose kinase</fullName>
        <shortName evidence="8 10">Xylulokinase</shortName>
        <ecNumber evidence="8 10">2.7.1.17</ecNumber>
    </recommendedName>
</protein>
<dbReference type="CDD" id="cd07808">
    <property type="entry name" value="ASKHA_NBD_FGGY_EcXK-like"/>
    <property type="match status" value="1"/>
</dbReference>
<dbReference type="AlphaFoldDB" id="A0A2M8QCI8"/>
<gene>
    <name evidence="8 10 13" type="primary">xylB</name>
    <name evidence="13" type="ORF">CUN48_08200</name>
</gene>
<comment type="caution">
    <text evidence="13">The sequence shown here is derived from an EMBL/GenBank/DDBJ whole genome shotgun (WGS) entry which is preliminary data.</text>
</comment>
<dbReference type="Pfam" id="PF02782">
    <property type="entry name" value="FGGY_C"/>
    <property type="match status" value="1"/>
</dbReference>
<organism evidence="13 14">
    <name type="scientific">Candidatus Thermofonsia Clade 3 bacterium</name>
    <dbReference type="NCBI Taxonomy" id="2364212"/>
    <lineage>
        <taxon>Bacteria</taxon>
        <taxon>Bacillati</taxon>
        <taxon>Chloroflexota</taxon>
        <taxon>Candidatus Thermofontia</taxon>
        <taxon>Candidatus Thermofonsia Clade 3</taxon>
    </lineage>
</organism>
<sequence>MTLLGIDLGTTAVKALLITENGETLASATVEYPLHTPRPLWSEQDPADWWRGTSEAIRQVLAQAGASGHDVRGIGLSGQMHGLTLLDRAGNVLRPAILWNDQRTAAQCDEIVHRAGGPMRTRELVANLPATSYTAPKLLWVREHEPDVYARVAHVLLPKDYIRYKLSGEFATEVGDATGTGLLDVRHRRWSDEMLALLDIPREWLPLCLESHEPTAQVSETAARETGLAAGTPIVGGSGDQPAAAVGLGSVREGIVNVTLGTSGVVFASVERYPPVRDTAVEVFCHAVPETWFFMGVMLSAGGSLRWHRDVIALGHPQLVTRQPSPADPYDLLLQSAAEVPIGAEGLIFLPYLTGERTPHRDPLARGAFVGLTLRHTQAHLARAVVEGISFGLRDSIELMRELGLHVNEVRAAGGGARSAIWRQMLADIFQADITLVNSTEGGAFGVALLAGVGIGLWRDTREACDAVIRVTSRTSPSDDPAVLRRYDEAYAHFRELYPALKPIFAQLER</sequence>
<evidence type="ECO:0000259" key="11">
    <source>
        <dbReference type="Pfam" id="PF00370"/>
    </source>
</evidence>
<dbReference type="NCBIfam" id="TIGR01312">
    <property type="entry name" value="XylB"/>
    <property type="match status" value="1"/>
</dbReference>
<evidence type="ECO:0000256" key="7">
    <source>
        <dbReference type="ARBA" id="ARBA00023277"/>
    </source>
</evidence>
<dbReference type="EC" id="2.7.1.17" evidence="8 10"/>
<keyword evidence="2 8" id="KW-0859">Xylose metabolism</keyword>
<dbReference type="PANTHER" id="PTHR43095:SF5">
    <property type="entry name" value="XYLULOSE KINASE"/>
    <property type="match status" value="1"/>
</dbReference>
<evidence type="ECO:0000259" key="12">
    <source>
        <dbReference type="Pfam" id="PF02782"/>
    </source>
</evidence>
<dbReference type="GO" id="GO:0004856">
    <property type="term" value="F:D-xylulokinase activity"/>
    <property type="evidence" value="ECO:0007669"/>
    <property type="project" value="UniProtKB-UniRule"/>
</dbReference>
<feature type="domain" description="Carbohydrate kinase FGGY C-terminal" evidence="12">
    <location>
        <begin position="257"/>
        <end position="453"/>
    </location>
</feature>
<evidence type="ECO:0000313" key="14">
    <source>
        <dbReference type="Proteomes" id="UP000230790"/>
    </source>
</evidence>